<keyword evidence="2" id="KW-1185">Reference proteome</keyword>
<dbReference type="STRING" id="2903.R1D684"/>
<dbReference type="RefSeq" id="XP_005783307.1">
    <property type="nucleotide sequence ID" value="XM_005783250.1"/>
</dbReference>
<dbReference type="KEGG" id="ehx:EMIHUDRAFT_46705"/>
<reference evidence="2" key="1">
    <citation type="journal article" date="2013" name="Nature">
        <title>Pan genome of the phytoplankton Emiliania underpins its global distribution.</title>
        <authorList>
            <person name="Read B.A."/>
            <person name="Kegel J."/>
            <person name="Klute M.J."/>
            <person name="Kuo A."/>
            <person name="Lefebvre S.C."/>
            <person name="Maumus F."/>
            <person name="Mayer C."/>
            <person name="Miller J."/>
            <person name="Monier A."/>
            <person name="Salamov A."/>
            <person name="Young J."/>
            <person name="Aguilar M."/>
            <person name="Claverie J.M."/>
            <person name="Frickenhaus S."/>
            <person name="Gonzalez K."/>
            <person name="Herman E.K."/>
            <person name="Lin Y.C."/>
            <person name="Napier J."/>
            <person name="Ogata H."/>
            <person name="Sarno A.F."/>
            <person name="Shmutz J."/>
            <person name="Schroeder D."/>
            <person name="de Vargas C."/>
            <person name="Verret F."/>
            <person name="von Dassow P."/>
            <person name="Valentin K."/>
            <person name="Van de Peer Y."/>
            <person name="Wheeler G."/>
            <person name="Dacks J.B."/>
            <person name="Delwiche C.F."/>
            <person name="Dyhrman S.T."/>
            <person name="Glockner G."/>
            <person name="John U."/>
            <person name="Richards T."/>
            <person name="Worden A.Z."/>
            <person name="Zhang X."/>
            <person name="Grigoriev I.V."/>
            <person name="Allen A.E."/>
            <person name="Bidle K."/>
            <person name="Borodovsky M."/>
            <person name="Bowler C."/>
            <person name="Brownlee C."/>
            <person name="Cock J.M."/>
            <person name="Elias M."/>
            <person name="Gladyshev V.N."/>
            <person name="Groth M."/>
            <person name="Guda C."/>
            <person name="Hadaegh A."/>
            <person name="Iglesias-Rodriguez M.D."/>
            <person name="Jenkins J."/>
            <person name="Jones B.M."/>
            <person name="Lawson T."/>
            <person name="Leese F."/>
            <person name="Lindquist E."/>
            <person name="Lobanov A."/>
            <person name="Lomsadze A."/>
            <person name="Malik S.B."/>
            <person name="Marsh M.E."/>
            <person name="Mackinder L."/>
            <person name="Mock T."/>
            <person name="Mueller-Roeber B."/>
            <person name="Pagarete A."/>
            <person name="Parker M."/>
            <person name="Probert I."/>
            <person name="Quesneville H."/>
            <person name="Raines C."/>
            <person name="Rensing S.A."/>
            <person name="Riano-Pachon D.M."/>
            <person name="Richier S."/>
            <person name="Rokitta S."/>
            <person name="Shiraiwa Y."/>
            <person name="Soanes D.M."/>
            <person name="van der Giezen M."/>
            <person name="Wahlund T.M."/>
            <person name="Williams B."/>
            <person name="Wilson W."/>
            <person name="Wolfe G."/>
            <person name="Wurch L.L."/>
        </authorList>
    </citation>
    <scope>NUCLEOTIDE SEQUENCE</scope>
</reference>
<dbReference type="PaxDb" id="2903-EOD30878"/>
<evidence type="ECO:0000313" key="2">
    <source>
        <dbReference type="Proteomes" id="UP000013827"/>
    </source>
</evidence>
<reference evidence="1" key="2">
    <citation type="submission" date="2024-10" db="UniProtKB">
        <authorList>
            <consortium name="EnsemblProtists"/>
        </authorList>
    </citation>
    <scope>IDENTIFICATION</scope>
</reference>
<protein>
    <recommendedName>
        <fullName evidence="3">NDP-sugar synthase</fullName>
    </recommendedName>
</protein>
<evidence type="ECO:0000313" key="1">
    <source>
        <dbReference type="EnsemblProtists" id="EOD30878"/>
    </source>
</evidence>
<evidence type="ECO:0008006" key="3">
    <source>
        <dbReference type="Google" id="ProtNLM"/>
    </source>
</evidence>
<dbReference type="AlphaFoldDB" id="A0A0D3K543"/>
<dbReference type="HOGENOM" id="CLU_1700137_0_0_1"/>
<accession>A0A0D3K543</accession>
<name>A0A0D3K543_EMIH1</name>
<dbReference type="Proteomes" id="UP000013827">
    <property type="component" value="Unassembled WGS sequence"/>
</dbReference>
<dbReference type="SUPFAM" id="SSF51161">
    <property type="entry name" value="Trimeric LpxA-like enzymes"/>
    <property type="match status" value="1"/>
</dbReference>
<dbReference type="GeneID" id="17276151"/>
<dbReference type="Gene3D" id="2.160.10.10">
    <property type="entry name" value="Hexapeptide repeat proteins"/>
    <property type="match status" value="1"/>
</dbReference>
<proteinExistence type="predicted"/>
<dbReference type="InterPro" id="IPR011004">
    <property type="entry name" value="Trimer_LpxA-like_sf"/>
</dbReference>
<dbReference type="EnsemblProtists" id="EOD30878">
    <property type="protein sequence ID" value="EOD30878"/>
    <property type="gene ID" value="EMIHUDRAFT_46705"/>
</dbReference>
<sequence length="155" mass="16754">LKWAVAGRLRPGRYPLWSEEYFRWWFVRQVLHATRGGLSDLLGGTALLPAFYRALGARIGARVDMDDPEVDEPDLISIGDDVEIEHHARFGTSAIIDGHLVLGPVEVGSCCRLEARCMLVRGSTVPDGAAVPALASTVLKGEAVPPGERWAGLPA</sequence>
<organism evidence="1 2">
    <name type="scientific">Emiliania huxleyi (strain CCMP1516)</name>
    <dbReference type="NCBI Taxonomy" id="280463"/>
    <lineage>
        <taxon>Eukaryota</taxon>
        <taxon>Haptista</taxon>
        <taxon>Haptophyta</taxon>
        <taxon>Prymnesiophyceae</taxon>
        <taxon>Isochrysidales</taxon>
        <taxon>Noelaerhabdaceae</taxon>
        <taxon>Emiliania</taxon>
    </lineage>
</organism>